<evidence type="ECO:0000313" key="2">
    <source>
        <dbReference type="Proteomes" id="UP000559256"/>
    </source>
</evidence>
<evidence type="ECO:0000313" key="1">
    <source>
        <dbReference type="EMBL" id="KAF5359987.1"/>
    </source>
</evidence>
<sequence length="301" mass="33311">MTVQQDDSTYKFPVDLAEMDRLALQHRMWTLAIGGLYPPAITNSVHTALSPSDGHRPIIMDVGCGSGIWSIEIAKTFPHAEIVGFDLNEQKYPGAPENFRFVQGDISLGLPQFAGKVDVIHCRCVAQHVKDPQGLVNTLASCLRPGGVLLLLDGDWTVYDKNKQVVKPFVWDTKTDIDEQVKNKGDTSWHAGWIAIIGEVTRSKTYRPIEEMVAASGSFKDAQTTTYFLPISWPGENIPNGEELGKIVGENQKLVFSGAKPVVLEAGLTREILDVWEPLYKDEIDSCQLYNVALYATAHRA</sequence>
<dbReference type="Pfam" id="PF13489">
    <property type="entry name" value="Methyltransf_23"/>
    <property type="match status" value="1"/>
</dbReference>
<proteinExistence type="predicted"/>
<reference evidence="1 2" key="1">
    <citation type="journal article" date="2020" name="ISME J.">
        <title>Uncovering the hidden diversity of litter-decomposition mechanisms in mushroom-forming fungi.</title>
        <authorList>
            <person name="Floudas D."/>
            <person name="Bentzer J."/>
            <person name="Ahren D."/>
            <person name="Johansson T."/>
            <person name="Persson P."/>
            <person name="Tunlid A."/>
        </authorList>
    </citation>
    <scope>NUCLEOTIDE SEQUENCE [LARGE SCALE GENOMIC DNA]</scope>
    <source>
        <strain evidence="1 2">CBS 291.85</strain>
    </source>
</reference>
<evidence type="ECO:0008006" key="3">
    <source>
        <dbReference type="Google" id="ProtNLM"/>
    </source>
</evidence>
<dbReference type="AlphaFoldDB" id="A0A8H5G7V2"/>
<organism evidence="1 2">
    <name type="scientific">Tetrapyrgos nigripes</name>
    <dbReference type="NCBI Taxonomy" id="182062"/>
    <lineage>
        <taxon>Eukaryota</taxon>
        <taxon>Fungi</taxon>
        <taxon>Dikarya</taxon>
        <taxon>Basidiomycota</taxon>
        <taxon>Agaricomycotina</taxon>
        <taxon>Agaricomycetes</taxon>
        <taxon>Agaricomycetidae</taxon>
        <taxon>Agaricales</taxon>
        <taxon>Marasmiineae</taxon>
        <taxon>Marasmiaceae</taxon>
        <taxon>Tetrapyrgos</taxon>
    </lineage>
</organism>
<dbReference type="CDD" id="cd02440">
    <property type="entry name" value="AdoMet_MTases"/>
    <property type="match status" value="1"/>
</dbReference>
<dbReference type="OrthoDB" id="2013972at2759"/>
<comment type="caution">
    <text evidence="1">The sequence shown here is derived from an EMBL/GenBank/DDBJ whole genome shotgun (WGS) entry which is preliminary data.</text>
</comment>
<dbReference type="Gene3D" id="3.40.50.150">
    <property type="entry name" value="Vaccinia Virus protein VP39"/>
    <property type="match status" value="1"/>
</dbReference>
<name>A0A8H5G7V2_9AGAR</name>
<accession>A0A8H5G7V2</accession>
<keyword evidence="2" id="KW-1185">Reference proteome</keyword>
<dbReference type="InterPro" id="IPR029063">
    <property type="entry name" value="SAM-dependent_MTases_sf"/>
</dbReference>
<protein>
    <recommendedName>
        <fullName evidence="3">S-adenosyl-L-methionine-dependent methyltransferase</fullName>
    </recommendedName>
</protein>
<dbReference type="SUPFAM" id="SSF53335">
    <property type="entry name" value="S-adenosyl-L-methionine-dependent methyltransferases"/>
    <property type="match status" value="1"/>
</dbReference>
<dbReference type="EMBL" id="JAACJM010000045">
    <property type="protein sequence ID" value="KAF5359987.1"/>
    <property type="molecule type" value="Genomic_DNA"/>
</dbReference>
<dbReference type="PANTHER" id="PTHR43591">
    <property type="entry name" value="METHYLTRANSFERASE"/>
    <property type="match status" value="1"/>
</dbReference>
<dbReference type="Proteomes" id="UP000559256">
    <property type="component" value="Unassembled WGS sequence"/>
</dbReference>
<gene>
    <name evidence="1" type="ORF">D9758_007582</name>
</gene>